<reference evidence="2 3" key="1">
    <citation type="submission" date="2021-06" db="EMBL/GenBank/DDBJ databases">
        <title>A haploid diamondback moth (Plutella xylostella L.) genome assembly resolves 31 chromosomes and identifies a diamide resistance mutation.</title>
        <authorList>
            <person name="Ward C.M."/>
            <person name="Perry K.D."/>
            <person name="Baker G."/>
            <person name="Powis K."/>
            <person name="Heckel D.G."/>
            <person name="Baxter S.W."/>
        </authorList>
    </citation>
    <scope>NUCLEOTIDE SEQUENCE [LARGE SCALE GENOMIC DNA]</scope>
    <source>
        <strain evidence="2 3">LV</strain>
        <tissue evidence="2">Single pupa</tissue>
    </source>
</reference>
<evidence type="ECO:0000313" key="2">
    <source>
        <dbReference type="EMBL" id="KAG7306416.1"/>
    </source>
</evidence>
<feature type="region of interest" description="Disordered" evidence="1">
    <location>
        <begin position="42"/>
        <end position="62"/>
    </location>
</feature>
<organism evidence="2 3">
    <name type="scientific">Plutella xylostella</name>
    <name type="common">Diamondback moth</name>
    <name type="synonym">Plutella maculipennis</name>
    <dbReference type="NCBI Taxonomy" id="51655"/>
    <lineage>
        <taxon>Eukaryota</taxon>
        <taxon>Metazoa</taxon>
        <taxon>Ecdysozoa</taxon>
        <taxon>Arthropoda</taxon>
        <taxon>Hexapoda</taxon>
        <taxon>Insecta</taxon>
        <taxon>Pterygota</taxon>
        <taxon>Neoptera</taxon>
        <taxon>Endopterygota</taxon>
        <taxon>Lepidoptera</taxon>
        <taxon>Glossata</taxon>
        <taxon>Ditrysia</taxon>
        <taxon>Yponomeutoidea</taxon>
        <taxon>Plutellidae</taxon>
        <taxon>Plutella</taxon>
    </lineage>
</organism>
<name>A0ABQ7QMG1_PLUXY</name>
<accession>A0ABQ7QMG1</accession>
<sequence length="127" mass="13544">MKFGCLNKICWSPVLAESRSHVRAGGAARAGIDTRLAAAVRARPRSQAPAHAPQMTSPEPCPPASLQVPHIVTLSMHHPPRAPAAAAPNFWSVGQYCVNGNCSPEGLQVSMPRWMALIPKEVFSARG</sequence>
<comment type="caution">
    <text evidence="2">The sequence shown here is derived from an EMBL/GenBank/DDBJ whole genome shotgun (WGS) entry which is preliminary data.</text>
</comment>
<gene>
    <name evidence="2" type="ORF">JYU34_009048</name>
</gene>
<proteinExistence type="predicted"/>
<dbReference type="Proteomes" id="UP000823941">
    <property type="component" value="Chromosome 12"/>
</dbReference>
<dbReference type="EMBL" id="JAHIBW010000012">
    <property type="protein sequence ID" value="KAG7306416.1"/>
    <property type="molecule type" value="Genomic_DNA"/>
</dbReference>
<keyword evidence="3" id="KW-1185">Reference proteome</keyword>
<evidence type="ECO:0000313" key="3">
    <source>
        <dbReference type="Proteomes" id="UP000823941"/>
    </source>
</evidence>
<evidence type="ECO:0000256" key="1">
    <source>
        <dbReference type="SAM" id="MobiDB-lite"/>
    </source>
</evidence>
<protein>
    <submittedName>
        <fullName evidence="2">Uncharacterized protein</fullName>
    </submittedName>
</protein>